<dbReference type="EMBL" id="VSDO01000001">
    <property type="protein sequence ID" value="TYA14490.1"/>
    <property type="molecule type" value="Genomic_DNA"/>
</dbReference>
<evidence type="ECO:0000313" key="2">
    <source>
        <dbReference type="EMBL" id="TYA14490.1"/>
    </source>
</evidence>
<accession>A0A5D0CXS9</accession>
<dbReference type="AlphaFoldDB" id="A0A5D0CXS9"/>
<dbReference type="Pfam" id="PF12867">
    <property type="entry name" value="DinB_2"/>
    <property type="match status" value="1"/>
</dbReference>
<comment type="caution">
    <text evidence="2">The sequence shown here is derived from an EMBL/GenBank/DDBJ whole genome shotgun (WGS) entry which is preliminary data.</text>
</comment>
<dbReference type="RefSeq" id="WP_148450086.1">
    <property type="nucleotide sequence ID" value="NZ_VSDO01000001.1"/>
</dbReference>
<evidence type="ECO:0000313" key="3">
    <source>
        <dbReference type="Proteomes" id="UP000325218"/>
    </source>
</evidence>
<dbReference type="SUPFAM" id="SSF109854">
    <property type="entry name" value="DinB/YfiT-like putative metalloenzymes"/>
    <property type="match status" value="1"/>
</dbReference>
<feature type="domain" description="DinB-like" evidence="1">
    <location>
        <begin position="19"/>
        <end position="149"/>
    </location>
</feature>
<name>A0A5D0CXS9_9BACL</name>
<dbReference type="InterPro" id="IPR034660">
    <property type="entry name" value="DinB/YfiT-like"/>
</dbReference>
<sequence>MSMSVKNQKLIKSFVEWIAFVDTLKQLDKSTWNSSLKPGKWTIKDIVSHMMLWDKYFYEEAIHKIATHQELTLKHLNYDEFNREAVVYSKAITTDALVEEAIDYRKKIIETIEALPEEAVEQNYTDGDGNVFHIPQYLKDFIWHDRHHMKPMKEYLRK</sequence>
<dbReference type="Proteomes" id="UP000325218">
    <property type="component" value="Unassembled WGS sequence"/>
</dbReference>
<dbReference type="OrthoDB" id="2964295at2"/>
<reference evidence="2 3" key="1">
    <citation type="submission" date="2019-08" db="EMBL/GenBank/DDBJ databases">
        <title>Genome sequencing of Paenibacillus faecis DSM 23593(T).</title>
        <authorList>
            <person name="Kook J.-K."/>
            <person name="Park S.-N."/>
            <person name="Lim Y.K."/>
        </authorList>
    </citation>
    <scope>NUCLEOTIDE SEQUENCE [LARGE SCALE GENOMIC DNA]</scope>
    <source>
        <strain evidence="2 3">DSM 23593</strain>
    </source>
</reference>
<dbReference type="InterPro" id="IPR024775">
    <property type="entry name" value="DinB-like"/>
</dbReference>
<organism evidence="2 3">
    <name type="scientific">Paenibacillus faecis</name>
    <dbReference type="NCBI Taxonomy" id="862114"/>
    <lineage>
        <taxon>Bacteria</taxon>
        <taxon>Bacillati</taxon>
        <taxon>Bacillota</taxon>
        <taxon>Bacilli</taxon>
        <taxon>Bacillales</taxon>
        <taxon>Paenibacillaceae</taxon>
        <taxon>Paenibacillus</taxon>
    </lineage>
</organism>
<protein>
    <submittedName>
        <fullName evidence="2">DinB family protein</fullName>
    </submittedName>
</protein>
<dbReference type="Gene3D" id="1.20.120.450">
    <property type="entry name" value="dinb family like domain"/>
    <property type="match status" value="1"/>
</dbReference>
<proteinExistence type="predicted"/>
<evidence type="ECO:0000259" key="1">
    <source>
        <dbReference type="Pfam" id="PF12867"/>
    </source>
</evidence>
<gene>
    <name evidence="2" type="ORF">FRY98_02030</name>
</gene>
<keyword evidence="3" id="KW-1185">Reference proteome</keyword>